<feature type="transmembrane region" description="Helical" evidence="1">
    <location>
        <begin position="264"/>
        <end position="284"/>
    </location>
</feature>
<evidence type="ECO:0000313" key="3">
    <source>
        <dbReference type="EMBL" id="RGE67689.1"/>
    </source>
</evidence>
<reference evidence="2 4" key="1">
    <citation type="submission" date="2015-09" db="EMBL/GenBank/DDBJ databases">
        <authorList>
            <consortium name="Pathogen Informatics"/>
        </authorList>
    </citation>
    <scope>NUCLEOTIDE SEQUENCE [LARGE SCALE GENOMIC DNA]</scope>
    <source>
        <strain evidence="2 4">2789STDY5834939</strain>
    </source>
</reference>
<evidence type="ECO:0000313" key="4">
    <source>
        <dbReference type="Proteomes" id="UP000095765"/>
    </source>
</evidence>
<evidence type="ECO:0000256" key="1">
    <source>
        <dbReference type="SAM" id="Phobius"/>
    </source>
</evidence>
<dbReference type="EMBL" id="QVME01000004">
    <property type="protein sequence ID" value="RGE67689.1"/>
    <property type="molecule type" value="Genomic_DNA"/>
</dbReference>
<dbReference type="AlphaFoldDB" id="A0A174M1F0"/>
<sequence>MRRSHFLGAGAAAAAAICLLWKTQEVAAGVRAGLENCAGVLIPSLFPFMILAGLITSTGAGSALSRSVSVFSRRVLNMPENMGTVLLMSFLGGFPVGARMLSDMLARGETDRDTASRALCCCVNAGPSFLISAVGAGLLHSRTAGLLLLAAQLLSAFIVGAFVFSGAHAGRPAAGPHHRFPSEHGAFVAAVRSASASMLSVCAFVVAFAAITALLSAVGAVGVLAQSLGALFPALGAPFFSAVLSGALEVTNGCIQASALGGRAGFTLCAFLTSFSSLSIMFQVRACFSQENLPRFGPFYRSRLAHGAITALLANLFYQLLPAQTLSVMAAGSARAAAVPDTPNRLVTALCLICMCAILLPDGPRKRIRMTE</sequence>
<dbReference type="RefSeq" id="WP_006876300.1">
    <property type="nucleotide sequence ID" value="NZ_CABIWA010000001.1"/>
</dbReference>
<name>A0A174M1F0_9FIRM</name>
<feature type="transmembrane region" description="Helical" evidence="1">
    <location>
        <begin position="304"/>
        <end position="322"/>
    </location>
</feature>
<feature type="transmembrane region" description="Helical" evidence="1">
    <location>
        <begin position="342"/>
        <end position="360"/>
    </location>
</feature>
<feature type="transmembrane region" description="Helical" evidence="1">
    <location>
        <begin position="146"/>
        <end position="167"/>
    </location>
</feature>
<dbReference type="EMBL" id="CZBE01000002">
    <property type="protein sequence ID" value="CUP30183.1"/>
    <property type="molecule type" value="Genomic_DNA"/>
</dbReference>
<keyword evidence="1" id="KW-0472">Membrane</keyword>
<protein>
    <submittedName>
        <fullName evidence="2">Uncharacterized protein conserved in bacteria</fullName>
    </submittedName>
</protein>
<gene>
    <name evidence="3" type="ORF">DXC40_09355</name>
    <name evidence="2" type="ORF">ERS852551_00367</name>
</gene>
<evidence type="ECO:0000313" key="2">
    <source>
        <dbReference type="EMBL" id="CUP30183.1"/>
    </source>
</evidence>
<feature type="transmembrane region" description="Helical" evidence="1">
    <location>
        <begin position="114"/>
        <end position="139"/>
    </location>
</feature>
<dbReference type="Proteomes" id="UP000095765">
    <property type="component" value="Unassembled WGS sequence"/>
</dbReference>
<dbReference type="GeneID" id="72464782"/>
<organism evidence="2 4">
    <name type="scientific">Anaerotruncus colihominis</name>
    <dbReference type="NCBI Taxonomy" id="169435"/>
    <lineage>
        <taxon>Bacteria</taxon>
        <taxon>Bacillati</taxon>
        <taxon>Bacillota</taxon>
        <taxon>Clostridia</taxon>
        <taxon>Eubacteriales</taxon>
        <taxon>Oscillospiraceae</taxon>
        <taxon>Anaerotruncus</taxon>
    </lineage>
</organism>
<proteinExistence type="predicted"/>
<evidence type="ECO:0000313" key="5">
    <source>
        <dbReference type="Proteomes" id="UP000260828"/>
    </source>
</evidence>
<feature type="transmembrane region" description="Helical" evidence="1">
    <location>
        <begin position="85"/>
        <end position="102"/>
    </location>
</feature>
<dbReference type="OrthoDB" id="1645614at2"/>
<keyword evidence="1" id="KW-1133">Transmembrane helix</keyword>
<accession>A0A174M1F0</accession>
<feature type="transmembrane region" description="Helical" evidence="1">
    <location>
        <begin position="223"/>
        <end position="244"/>
    </location>
</feature>
<feature type="transmembrane region" description="Helical" evidence="1">
    <location>
        <begin position="44"/>
        <end position="64"/>
    </location>
</feature>
<keyword evidence="1" id="KW-0812">Transmembrane</keyword>
<dbReference type="Proteomes" id="UP000260828">
    <property type="component" value="Unassembled WGS sequence"/>
</dbReference>
<reference evidence="3 5" key="2">
    <citation type="submission" date="2018-08" db="EMBL/GenBank/DDBJ databases">
        <title>A genome reference for cultivated species of the human gut microbiota.</title>
        <authorList>
            <person name="Zou Y."/>
            <person name="Xue W."/>
            <person name="Luo G."/>
        </authorList>
    </citation>
    <scope>NUCLEOTIDE SEQUENCE [LARGE SCALE GENOMIC DNA]</scope>
    <source>
        <strain evidence="3 5">TF05-12AC</strain>
    </source>
</reference>